<dbReference type="Proteomes" id="UP000265520">
    <property type="component" value="Unassembled WGS sequence"/>
</dbReference>
<protein>
    <submittedName>
        <fullName evidence="1">WRKY transcription factor</fullName>
    </submittedName>
</protein>
<feature type="non-terminal residue" evidence="1">
    <location>
        <position position="1"/>
    </location>
</feature>
<reference evidence="1 2" key="1">
    <citation type="journal article" date="2018" name="Front. Plant Sci.">
        <title>Red Clover (Trifolium pratense) and Zigzag Clover (T. medium) - A Picture of Genomic Similarities and Differences.</title>
        <authorList>
            <person name="Dluhosova J."/>
            <person name="Istvanek J."/>
            <person name="Nedelnik J."/>
            <person name="Repkova J."/>
        </authorList>
    </citation>
    <scope>NUCLEOTIDE SEQUENCE [LARGE SCALE GENOMIC DNA]</scope>
    <source>
        <strain evidence="2">cv. 10/8</strain>
        <tissue evidence="1">Leaf</tissue>
    </source>
</reference>
<sequence length="87" mass="9949">TQDNPDMYQITYIGIHTCNTNLNNEEVLVNSDLDEVKVLTPSLTIKQEYPKQEPSKVMESDDNADALLVFQSLALEFGDIDFYFDEN</sequence>
<proteinExistence type="predicted"/>
<name>A0A392Q6K1_9FABA</name>
<accession>A0A392Q6K1</accession>
<dbReference type="AlphaFoldDB" id="A0A392Q6K1"/>
<organism evidence="1 2">
    <name type="scientific">Trifolium medium</name>
    <dbReference type="NCBI Taxonomy" id="97028"/>
    <lineage>
        <taxon>Eukaryota</taxon>
        <taxon>Viridiplantae</taxon>
        <taxon>Streptophyta</taxon>
        <taxon>Embryophyta</taxon>
        <taxon>Tracheophyta</taxon>
        <taxon>Spermatophyta</taxon>
        <taxon>Magnoliopsida</taxon>
        <taxon>eudicotyledons</taxon>
        <taxon>Gunneridae</taxon>
        <taxon>Pentapetalae</taxon>
        <taxon>rosids</taxon>
        <taxon>fabids</taxon>
        <taxon>Fabales</taxon>
        <taxon>Fabaceae</taxon>
        <taxon>Papilionoideae</taxon>
        <taxon>50 kb inversion clade</taxon>
        <taxon>NPAAA clade</taxon>
        <taxon>Hologalegina</taxon>
        <taxon>IRL clade</taxon>
        <taxon>Trifolieae</taxon>
        <taxon>Trifolium</taxon>
    </lineage>
</organism>
<comment type="caution">
    <text evidence="1">The sequence shown here is derived from an EMBL/GenBank/DDBJ whole genome shotgun (WGS) entry which is preliminary data.</text>
</comment>
<keyword evidence="2" id="KW-1185">Reference proteome</keyword>
<evidence type="ECO:0000313" key="2">
    <source>
        <dbReference type="Proteomes" id="UP000265520"/>
    </source>
</evidence>
<evidence type="ECO:0000313" key="1">
    <source>
        <dbReference type="EMBL" id="MCI19479.1"/>
    </source>
</evidence>
<dbReference type="EMBL" id="LXQA010114999">
    <property type="protein sequence ID" value="MCI19479.1"/>
    <property type="molecule type" value="Genomic_DNA"/>
</dbReference>